<evidence type="ECO:0000256" key="5">
    <source>
        <dbReference type="ARBA" id="ARBA00022984"/>
    </source>
</evidence>
<keyword evidence="3" id="KW-0808">Transferase</keyword>
<gene>
    <name evidence="10" type="ORF">E1832_18615</name>
</gene>
<dbReference type="UniPathway" id="UPA00219"/>
<dbReference type="GO" id="GO:0008360">
    <property type="term" value="P:regulation of cell shape"/>
    <property type="evidence" value="ECO:0007669"/>
    <property type="project" value="UniProtKB-UniRule"/>
</dbReference>
<accession>A0A4R5USQ1</accession>
<dbReference type="PANTHER" id="PTHR30582:SF2">
    <property type="entry name" value="L,D-TRANSPEPTIDASE YCIB-RELATED"/>
    <property type="match status" value="1"/>
</dbReference>
<protein>
    <submittedName>
        <fullName evidence="10">L,D-transpeptidase</fullName>
    </submittedName>
</protein>
<evidence type="ECO:0000256" key="3">
    <source>
        <dbReference type="ARBA" id="ARBA00022679"/>
    </source>
</evidence>
<evidence type="ECO:0000259" key="9">
    <source>
        <dbReference type="PROSITE" id="PS52029"/>
    </source>
</evidence>
<evidence type="ECO:0000313" key="11">
    <source>
        <dbReference type="Proteomes" id="UP000295301"/>
    </source>
</evidence>
<keyword evidence="6 7" id="KW-0961">Cell wall biogenesis/degradation</keyword>
<dbReference type="InterPro" id="IPR050979">
    <property type="entry name" value="LD-transpeptidase"/>
</dbReference>
<dbReference type="GO" id="GO:0005576">
    <property type="term" value="C:extracellular region"/>
    <property type="evidence" value="ECO:0007669"/>
    <property type="project" value="TreeGrafter"/>
</dbReference>
<dbReference type="PROSITE" id="PS52029">
    <property type="entry name" value="LD_TPASE"/>
    <property type="match status" value="1"/>
</dbReference>
<evidence type="ECO:0000256" key="1">
    <source>
        <dbReference type="ARBA" id="ARBA00004752"/>
    </source>
</evidence>
<keyword evidence="4 7" id="KW-0133">Cell shape</keyword>
<evidence type="ECO:0000256" key="7">
    <source>
        <dbReference type="PROSITE-ProRule" id="PRU01373"/>
    </source>
</evidence>
<dbReference type="GO" id="GO:0018104">
    <property type="term" value="P:peptidoglycan-protein cross-linking"/>
    <property type="evidence" value="ECO:0007669"/>
    <property type="project" value="TreeGrafter"/>
</dbReference>
<evidence type="ECO:0000313" key="10">
    <source>
        <dbReference type="EMBL" id="TDK42158.1"/>
    </source>
</evidence>
<dbReference type="Gene3D" id="2.40.440.10">
    <property type="entry name" value="L,D-transpeptidase catalytic domain-like"/>
    <property type="match status" value="1"/>
</dbReference>
<sequence length="150" mass="16672">MNGRRRHLLRPVLWLGAALCAVLALCGQTFADPLEAWIDKSAQTMTVYIDHRPAYLWAVSTGRPGKETPSGTFQPQSLARMHYSTLYDNAPMPFSIFFSGDYAIHGTTETARLGRPASAGCIRLHPEYARILFGLVRAIGPERTLIVIRD</sequence>
<proteinExistence type="inferred from homology"/>
<keyword evidence="5 7" id="KW-0573">Peptidoglycan synthesis</keyword>
<dbReference type="EMBL" id="SMUV01000073">
    <property type="protein sequence ID" value="TDK42158.1"/>
    <property type="molecule type" value="Genomic_DNA"/>
</dbReference>
<dbReference type="GO" id="GO:0071555">
    <property type="term" value="P:cell wall organization"/>
    <property type="evidence" value="ECO:0007669"/>
    <property type="project" value="UniProtKB-UniRule"/>
</dbReference>
<dbReference type="OrthoDB" id="463216at2"/>
<name>A0A4R5USQ1_9RHOB</name>
<organism evidence="10 11">
    <name type="scientific">Antarcticimicrobium luteum</name>
    <dbReference type="NCBI Taxonomy" id="2547397"/>
    <lineage>
        <taxon>Bacteria</taxon>
        <taxon>Pseudomonadati</taxon>
        <taxon>Pseudomonadota</taxon>
        <taxon>Alphaproteobacteria</taxon>
        <taxon>Rhodobacterales</taxon>
        <taxon>Paracoccaceae</taxon>
        <taxon>Antarcticimicrobium</taxon>
    </lineage>
</organism>
<dbReference type="InterPro" id="IPR005490">
    <property type="entry name" value="LD_TPept_cat_dom"/>
</dbReference>
<dbReference type="SUPFAM" id="SSF141523">
    <property type="entry name" value="L,D-transpeptidase catalytic domain-like"/>
    <property type="match status" value="1"/>
</dbReference>
<evidence type="ECO:0000256" key="8">
    <source>
        <dbReference type="SAM" id="SignalP"/>
    </source>
</evidence>
<comment type="caution">
    <text evidence="10">The sequence shown here is derived from an EMBL/GenBank/DDBJ whole genome shotgun (WGS) entry which is preliminary data.</text>
</comment>
<dbReference type="InterPro" id="IPR038063">
    <property type="entry name" value="Transpep_catalytic_dom"/>
</dbReference>
<comment type="pathway">
    <text evidence="1 7">Cell wall biogenesis; peptidoglycan biosynthesis.</text>
</comment>
<evidence type="ECO:0000256" key="6">
    <source>
        <dbReference type="ARBA" id="ARBA00023316"/>
    </source>
</evidence>
<feature type="active site" description="Proton donor/acceptor" evidence="7">
    <location>
        <position position="105"/>
    </location>
</feature>
<dbReference type="CDD" id="cd16913">
    <property type="entry name" value="YkuD_like"/>
    <property type="match status" value="1"/>
</dbReference>
<dbReference type="AlphaFoldDB" id="A0A4R5USQ1"/>
<feature type="active site" description="Nucleophile" evidence="7">
    <location>
        <position position="121"/>
    </location>
</feature>
<keyword evidence="8" id="KW-0732">Signal</keyword>
<reference evidence="10 11" key="1">
    <citation type="submission" date="2019-03" db="EMBL/GenBank/DDBJ databases">
        <title>Ruegeria lutea sp. nov., a novel strain, isolated from marine sediment, the Masan Bay, South Korea.</title>
        <authorList>
            <person name="Kim J."/>
            <person name="Kim D.-Y."/>
            <person name="Lee S.-S."/>
        </authorList>
    </citation>
    <scope>NUCLEOTIDE SEQUENCE [LARGE SCALE GENOMIC DNA]</scope>
    <source>
        <strain evidence="10 11">318-1</strain>
    </source>
</reference>
<keyword evidence="11" id="KW-1185">Reference proteome</keyword>
<feature type="chain" id="PRO_5020628031" evidence="8">
    <location>
        <begin position="32"/>
        <end position="150"/>
    </location>
</feature>
<dbReference type="GO" id="GO:0071972">
    <property type="term" value="F:peptidoglycan L,D-transpeptidase activity"/>
    <property type="evidence" value="ECO:0007669"/>
    <property type="project" value="TreeGrafter"/>
</dbReference>
<dbReference type="RefSeq" id="WP_133361287.1">
    <property type="nucleotide sequence ID" value="NZ_SMUV01000073.1"/>
</dbReference>
<evidence type="ECO:0000256" key="4">
    <source>
        <dbReference type="ARBA" id="ARBA00022960"/>
    </source>
</evidence>
<feature type="signal peptide" evidence="8">
    <location>
        <begin position="1"/>
        <end position="31"/>
    </location>
</feature>
<dbReference type="Proteomes" id="UP000295301">
    <property type="component" value="Unassembled WGS sequence"/>
</dbReference>
<dbReference type="PANTHER" id="PTHR30582">
    <property type="entry name" value="L,D-TRANSPEPTIDASE"/>
    <property type="match status" value="1"/>
</dbReference>
<dbReference type="Pfam" id="PF03734">
    <property type="entry name" value="YkuD"/>
    <property type="match status" value="1"/>
</dbReference>
<feature type="domain" description="L,D-TPase catalytic" evidence="9">
    <location>
        <begin position="34"/>
        <end position="149"/>
    </location>
</feature>
<dbReference type="GO" id="GO:0016740">
    <property type="term" value="F:transferase activity"/>
    <property type="evidence" value="ECO:0007669"/>
    <property type="project" value="UniProtKB-KW"/>
</dbReference>
<comment type="similarity">
    <text evidence="2">Belongs to the YkuD family.</text>
</comment>
<evidence type="ECO:0000256" key="2">
    <source>
        <dbReference type="ARBA" id="ARBA00005992"/>
    </source>
</evidence>